<evidence type="ECO:0000256" key="2">
    <source>
        <dbReference type="ARBA" id="ARBA00023125"/>
    </source>
</evidence>
<dbReference type="SUPFAM" id="SSF46689">
    <property type="entry name" value="Homeodomain-like"/>
    <property type="match status" value="1"/>
</dbReference>
<keyword evidence="3" id="KW-0804">Transcription</keyword>
<feature type="transmembrane region" description="Helical" evidence="4">
    <location>
        <begin position="64"/>
        <end position="84"/>
    </location>
</feature>
<protein>
    <submittedName>
        <fullName evidence="6">Helix-turn-helix transcriptional regulator</fullName>
    </submittedName>
</protein>
<proteinExistence type="predicted"/>
<dbReference type="PROSITE" id="PS01124">
    <property type="entry name" value="HTH_ARAC_FAMILY_2"/>
    <property type="match status" value="1"/>
</dbReference>
<feature type="transmembrane region" description="Helical" evidence="4">
    <location>
        <begin position="38"/>
        <end position="58"/>
    </location>
</feature>
<dbReference type="SMART" id="SM00342">
    <property type="entry name" value="HTH_ARAC"/>
    <property type="match status" value="1"/>
</dbReference>
<dbReference type="InterPro" id="IPR018060">
    <property type="entry name" value="HTH_AraC"/>
</dbReference>
<dbReference type="Pfam" id="PF12833">
    <property type="entry name" value="HTH_18"/>
    <property type="match status" value="1"/>
</dbReference>
<keyword evidence="4" id="KW-0472">Membrane</keyword>
<reference evidence="6 7" key="1">
    <citation type="submission" date="2023-09" db="EMBL/GenBank/DDBJ databases">
        <authorList>
            <person name="Rey-Velasco X."/>
        </authorList>
    </citation>
    <scope>NUCLEOTIDE SEQUENCE [LARGE SCALE GENOMIC DNA]</scope>
    <source>
        <strain evidence="6 7">F388</strain>
    </source>
</reference>
<comment type="caution">
    <text evidence="6">The sequence shown here is derived from an EMBL/GenBank/DDBJ whole genome shotgun (WGS) entry which is preliminary data.</text>
</comment>
<dbReference type="Proteomes" id="UP001255246">
    <property type="component" value="Unassembled WGS sequence"/>
</dbReference>
<dbReference type="PROSITE" id="PS00041">
    <property type="entry name" value="HTH_ARAC_FAMILY_1"/>
    <property type="match status" value="1"/>
</dbReference>
<organism evidence="6 7">
    <name type="scientific">Croceitalea rosinachiae</name>
    <dbReference type="NCBI Taxonomy" id="3075596"/>
    <lineage>
        <taxon>Bacteria</taxon>
        <taxon>Pseudomonadati</taxon>
        <taxon>Bacteroidota</taxon>
        <taxon>Flavobacteriia</taxon>
        <taxon>Flavobacteriales</taxon>
        <taxon>Flavobacteriaceae</taxon>
        <taxon>Croceitalea</taxon>
    </lineage>
</organism>
<evidence type="ECO:0000256" key="4">
    <source>
        <dbReference type="SAM" id="Phobius"/>
    </source>
</evidence>
<evidence type="ECO:0000313" key="6">
    <source>
        <dbReference type="EMBL" id="MDT0606116.1"/>
    </source>
</evidence>
<dbReference type="EMBL" id="JAVRHR010000001">
    <property type="protein sequence ID" value="MDT0606116.1"/>
    <property type="molecule type" value="Genomic_DNA"/>
</dbReference>
<keyword evidence="4" id="KW-1133">Transmembrane helix</keyword>
<feature type="transmembrane region" description="Helical" evidence="4">
    <location>
        <begin position="6"/>
        <end position="26"/>
    </location>
</feature>
<keyword evidence="4" id="KW-0812">Transmembrane</keyword>
<dbReference type="InterPro" id="IPR009057">
    <property type="entry name" value="Homeodomain-like_sf"/>
</dbReference>
<dbReference type="PANTHER" id="PTHR43280">
    <property type="entry name" value="ARAC-FAMILY TRANSCRIPTIONAL REGULATOR"/>
    <property type="match status" value="1"/>
</dbReference>
<feature type="transmembrane region" description="Helical" evidence="4">
    <location>
        <begin position="158"/>
        <end position="176"/>
    </location>
</feature>
<feature type="transmembrane region" description="Helical" evidence="4">
    <location>
        <begin position="96"/>
        <end position="115"/>
    </location>
</feature>
<accession>A0ABU3A7G1</accession>
<feature type="transmembrane region" description="Helical" evidence="4">
    <location>
        <begin position="182"/>
        <end position="204"/>
    </location>
</feature>
<evidence type="ECO:0000256" key="3">
    <source>
        <dbReference type="ARBA" id="ARBA00023163"/>
    </source>
</evidence>
<keyword evidence="7" id="KW-1185">Reference proteome</keyword>
<dbReference type="InterPro" id="IPR018062">
    <property type="entry name" value="HTH_AraC-typ_CS"/>
</dbReference>
<evidence type="ECO:0000259" key="5">
    <source>
        <dbReference type="PROSITE" id="PS01124"/>
    </source>
</evidence>
<sequence length="335" mass="38017">MDKDSIILVLSCLGLVQALFLSIYLFTLKKGNKKGNVFLSLLILGLTIRIGKSVLNVYLDISPWMRNIGISGILLVGPMLWFYGKSLFQEKSSFSRINYYHLGPFFVFFCASPFIPNTADFISYVIYISVFIHLAYYLVLSFKLLMRFSSSSNSKLVGWYRNLIVGTSLIWSFYIGHLAGIIPFYIGGAIFFSLLVYVFSFLLLRKHTFSLLKYQDSQLDVATASSLIRSIKKLFKDEELFLESSLTLDKVAEKLKVSPRNLSQALNENEGKNFSEFVNSFRIEKAKKLLVSQPYSKEKIATVAYDCGFGNVTSFNITFKSATKQTPSSYRKAFS</sequence>
<dbReference type="PANTHER" id="PTHR43280:SF29">
    <property type="entry name" value="ARAC-FAMILY TRANSCRIPTIONAL REGULATOR"/>
    <property type="match status" value="1"/>
</dbReference>
<gene>
    <name evidence="6" type="ORF">RM706_03700</name>
</gene>
<evidence type="ECO:0000256" key="1">
    <source>
        <dbReference type="ARBA" id="ARBA00023015"/>
    </source>
</evidence>
<name>A0ABU3A7G1_9FLAO</name>
<dbReference type="Gene3D" id="1.10.10.60">
    <property type="entry name" value="Homeodomain-like"/>
    <property type="match status" value="2"/>
</dbReference>
<feature type="domain" description="HTH araC/xylS-type" evidence="5">
    <location>
        <begin position="232"/>
        <end position="333"/>
    </location>
</feature>
<keyword evidence="2" id="KW-0238">DNA-binding</keyword>
<evidence type="ECO:0000313" key="7">
    <source>
        <dbReference type="Proteomes" id="UP001255246"/>
    </source>
</evidence>
<dbReference type="RefSeq" id="WP_311349676.1">
    <property type="nucleotide sequence ID" value="NZ_JAVRHR010000001.1"/>
</dbReference>
<feature type="transmembrane region" description="Helical" evidence="4">
    <location>
        <begin position="121"/>
        <end position="146"/>
    </location>
</feature>
<keyword evidence="1" id="KW-0805">Transcription regulation</keyword>